<gene>
    <name evidence="8" type="ORF">GCM10023172_40340</name>
</gene>
<keyword evidence="3" id="KW-1134">Transmembrane beta strand</keyword>
<dbReference type="Gene3D" id="2.60.40.1120">
    <property type="entry name" value="Carboxypeptidase-like, regulatory domain"/>
    <property type="match status" value="1"/>
</dbReference>
<comment type="subcellular location">
    <subcellularLocation>
        <location evidence="1">Cell outer membrane</location>
        <topology evidence="1">Multi-pass membrane protein</topology>
    </subcellularLocation>
</comment>
<evidence type="ECO:0000256" key="1">
    <source>
        <dbReference type="ARBA" id="ARBA00004571"/>
    </source>
</evidence>
<dbReference type="EMBL" id="BAABGQ010000012">
    <property type="protein sequence ID" value="GAA4508355.1"/>
    <property type="molecule type" value="Genomic_DNA"/>
</dbReference>
<protein>
    <submittedName>
        <fullName evidence="8">Carboxypeptidase regulatory-like domain-containing protein</fullName>
    </submittedName>
</protein>
<dbReference type="InterPro" id="IPR057601">
    <property type="entry name" value="Oar-like_b-barrel"/>
</dbReference>
<comment type="caution">
    <text evidence="8">The sequence shown here is derived from an EMBL/GenBank/DDBJ whole genome shotgun (WGS) entry which is preliminary data.</text>
</comment>
<organism evidence="8 9">
    <name type="scientific">Hymenobacter ginsengisoli</name>
    <dbReference type="NCBI Taxonomy" id="1051626"/>
    <lineage>
        <taxon>Bacteria</taxon>
        <taxon>Pseudomonadati</taxon>
        <taxon>Bacteroidota</taxon>
        <taxon>Cytophagia</taxon>
        <taxon>Cytophagales</taxon>
        <taxon>Hymenobacteraceae</taxon>
        <taxon>Hymenobacter</taxon>
    </lineage>
</organism>
<evidence type="ECO:0000259" key="7">
    <source>
        <dbReference type="Pfam" id="PF25183"/>
    </source>
</evidence>
<sequence length="1140" mass="124563">MRLHWLNPLTMRTLTSNRTALRLAILFFLLLLGRLASAQVTTSALGGKIISDKNEDLIGVTVVATHVPTGSKRGTATEPDGRFTIPNLAPGGPYTVTVTYVGYKEQTINNVFLTLGNTTRLNFVLAAEAQALNEVVVVGNTQATKTGAGTNVGREALQQLPTISRSIQDFTRLDPRNSNNSFAGSSFRYNNITLDGAVNNDAIGFSPSLGGQGGTSGLPGGSARSNPISLDAIQEIQASVAPYDVKLGNFTGGSINAVTRSGTNDFHGSVYGYGRNQAITGKSIDGTDSKIGSSYHDYQTGFRLGGPIIKNKLFFFTNAEIARRTEPQFYAAGTPGSPVTLDLAQQITSKLNNYTTRNADGTLSTANYSVGDYGDYNIYANSNKIFGRLDYNLDDKTSIALRHNFIKSEATNLERSGSLFKFGSQDFLQTNVQNSTVLEVKSNFSSRFANNLILGYTNIHDYRNLLGGQGNLYPSVQINNVSTDPTKNYGGGSNQILLGSDREASIFNTRQKTFELTDNFTFYTGAHALTLGTHNEFYHIDYGFINSWNGRIEYNSPSDFLNDLPSRIRGTYNNGTVGNNSYDYNYNNPSAAFNINFFSGYLQDEWSVNDRLKVTPGIRFDIASLPTKPALNSGLVNNPTNDARTLNQTYSHTAWQDLNNGYLGQVQISPRLGFNYDVQGDGLVVVRGGTGVFTGRVPFAWFGYAYYNNGVNFNSVDLNNVQTTAATAGKYYLSQNPDNIYAQLPASARSTTEVNLVDNNFKMPQVWRSNLAVDFKLPTGTRFSVEALYTKTIQDVKFQNINLADNATYLAQGPTFSPRYAAAPFGTKVNGGFSNAFLLTNTQQGYRYQLTGSVGQTVNNLIDANVAYTYGKSYDISNGIRNSPQSNWELNPALNINDPGLAYSNFDLRHRVVASLNLHKTFAQRFTGYFTSVLTYQSGAPYTWVYNNNFLGNGQQNVQLAFIPGSASDITLVSRANSNSPYTVEASGAQYAALNSFISNDPYLSTRRGQYAERNGARTPWNNQADVRFMLETKLGKLDADATGAVPSAHTIQISFDIVNVGNLLNSSWGRQYFVPNTFNSTLGTGLTQVAYADANGNVSNTYSAGQYNRPAFTFGTPATYSIDQLASRWQGQLGVRYSF</sequence>
<dbReference type="PANTHER" id="PTHR30069">
    <property type="entry name" value="TONB-DEPENDENT OUTER MEMBRANE RECEPTOR"/>
    <property type="match status" value="1"/>
</dbReference>
<dbReference type="Pfam" id="PF25183">
    <property type="entry name" value="OMP_b-brl_4"/>
    <property type="match status" value="1"/>
</dbReference>
<accession>A0ABP8QRC8</accession>
<keyword evidence="9" id="KW-1185">Reference proteome</keyword>
<dbReference type="Pfam" id="PF13620">
    <property type="entry name" value="CarboxypepD_reg"/>
    <property type="match status" value="1"/>
</dbReference>
<dbReference type="InterPro" id="IPR036942">
    <property type="entry name" value="Beta-barrel_TonB_sf"/>
</dbReference>
<name>A0ABP8QRC8_9BACT</name>
<reference evidence="9" key="1">
    <citation type="journal article" date="2019" name="Int. J. Syst. Evol. Microbiol.">
        <title>The Global Catalogue of Microorganisms (GCM) 10K type strain sequencing project: providing services to taxonomists for standard genome sequencing and annotation.</title>
        <authorList>
            <consortium name="The Broad Institute Genomics Platform"/>
            <consortium name="The Broad Institute Genome Sequencing Center for Infectious Disease"/>
            <person name="Wu L."/>
            <person name="Ma J."/>
        </authorList>
    </citation>
    <scope>NUCLEOTIDE SEQUENCE [LARGE SCALE GENOMIC DNA]</scope>
    <source>
        <strain evidence="9">JCM 17841</strain>
    </source>
</reference>
<dbReference type="InterPro" id="IPR008969">
    <property type="entry name" value="CarboxyPept-like_regulatory"/>
</dbReference>
<dbReference type="Proteomes" id="UP001501243">
    <property type="component" value="Unassembled WGS sequence"/>
</dbReference>
<keyword evidence="4" id="KW-0812">Transmembrane</keyword>
<dbReference type="PANTHER" id="PTHR30069:SF46">
    <property type="entry name" value="OAR PROTEIN"/>
    <property type="match status" value="1"/>
</dbReference>
<proteinExistence type="predicted"/>
<evidence type="ECO:0000256" key="4">
    <source>
        <dbReference type="ARBA" id="ARBA00022692"/>
    </source>
</evidence>
<keyword evidence="6" id="KW-0998">Cell outer membrane</keyword>
<evidence type="ECO:0000256" key="6">
    <source>
        <dbReference type="ARBA" id="ARBA00023237"/>
    </source>
</evidence>
<dbReference type="SUPFAM" id="SSF56935">
    <property type="entry name" value="Porins"/>
    <property type="match status" value="1"/>
</dbReference>
<evidence type="ECO:0000256" key="5">
    <source>
        <dbReference type="ARBA" id="ARBA00023136"/>
    </source>
</evidence>
<evidence type="ECO:0000256" key="2">
    <source>
        <dbReference type="ARBA" id="ARBA00022448"/>
    </source>
</evidence>
<evidence type="ECO:0000313" key="9">
    <source>
        <dbReference type="Proteomes" id="UP001501243"/>
    </source>
</evidence>
<dbReference type="Gene3D" id="2.40.170.20">
    <property type="entry name" value="TonB-dependent receptor, beta-barrel domain"/>
    <property type="match status" value="1"/>
</dbReference>
<dbReference type="InterPro" id="IPR039426">
    <property type="entry name" value="TonB-dep_rcpt-like"/>
</dbReference>
<keyword evidence="2" id="KW-0813">Transport</keyword>
<feature type="domain" description="TonB-dependent transporter Oar-like beta-barrel" evidence="7">
    <location>
        <begin position="258"/>
        <end position="1032"/>
    </location>
</feature>
<dbReference type="SUPFAM" id="SSF49464">
    <property type="entry name" value="Carboxypeptidase regulatory domain-like"/>
    <property type="match status" value="1"/>
</dbReference>
<evidence type="ECO:0000313" key="8">
    <source>
        <dbReference type="EMBL" id="GAA4508355.1"/>
    </source>
</evidence>
<evidence type="ECO:0000256" key="3">
    <source>
        <dbReference type="ARBA" id="ARBA00022452"/>
    </source>
</evidence>
<keyword evidence="5" id="KW-0472">Membrane</keyword>